<gene>
    <name evidence="1" type="ORF">BAE44_0019299</name>
</gene>
<sequence>MANLVAMNIKRKDAEVSSHGFTIFLDPKRIKLQVRQLASDALLIVETLICC</sequence>
<dbReference type="STRING" id="888268.A0A1E5V3E7"/>
<protein>
    <submittedName>
        <fullName evidence="1">Uncharacterized protein</fullName>
    </submittedName>
</protein>
<keyword evidence="2" id="KW-1185">Reference proteome</keyword>
<comment type="caution">
    <text evidence="1">The sequence shown here is derived from an EMBL/GenBank/DDBJ whole genome shotgun (WGS) entry which is preliminary data.</text>
</comment>
<dbReference type="EMBL" id="LWDX02052849">
    <property type="protein sequence ID" value="OEL19679.1"/>
    <property type="molecule type" value="Genomic_DNA"/>
</dbReference>
<accession>A0A1E5V3E7</accession>
<dbReference type="OrthoDB" id="634649at2759"/>
<reference evidence="1 2" key="1">
    <citation type="submission" date="2016-09" db="EMBL/GenBank/DDBJ databases">
        <title>The draft genome of Dichanthelium oligosanthes: A C3 panicoid grass species.</title>
        <authorList>
            <person name="Studer A.J."/>
            <person name="Schnable J.C."/>
            <person name="Brutnell T.P."/>
        </authorList>
    </citation>
    <scope>NUCLEOTIDE SEQUENCE [LARGE SCALE GENOMIC DNA]</scope>
    <source>
        <strain evidence="2">cv. Kellogg 1175</strain>
        <tissue evidence="1">Leaf</tissue>
    </source>
</reference>
<proteinExistence type="predicted"/>
<organism evidence="1 2">
    <name type="scientific">Dichanthelium oligosanthes</name>
    <dbReference type="NCBI Taxonomy" id="888268"/>
    <lineage>
        <taxon>Eukaryota</taxon>
        <taxon>Viridiplantae</taxon>
        <taxon>Streptophyta</taxon>
        <taxon>Embryophyta</taxon>
        <taxon>Tracheophyta</taxon>
        <taxon>Spermatophyta</taxon>
        <taxon>Magnoliopsida</taxon>
        <taxon>Liliopsida</taxon>
        <taxon>Poales</taxon>
        <taxon>Poaceae</taxon>
        <taxon>PACMAD clade</taxon>
        <taxon>Panicoideae</taxon>
        <taxon>Panicodae</taxon>
        <taxon>Paniceae</taxon>
        <taxon>Dichantheliinae</taxon>
        <taxon>Dichanthelium</taxon>
    </lineage>
</organism>
<name>A0A1E5V3E7_9POAL</name>
<evidence type="ECO:0000313" key="1">
    <source>
        <dbReference type="EMBL" id="OEL19679.1"/>
    </source>
</evidence>
<evidence type="ECO:0000313" key="2">
    <source>
        <dbReference type="Proteomes" id="UP000095767"/>
    </source>
</evidence>
<dbReference type="Proteomes" id="UP000095767">
    <property type="component" value="Unassembled WGS sequence"/>
</dbReference>
<dbReference type="AlphaFoldDB" id="A0A1E5V3E7"/>